<dbReference type="WBParaSite" id="SPAL_0000543200.1">
    <property type="protein sequence ID" value="SPAL_0000543200.1"/>
    <property type="gene ID" value="SPAL_0000543200"/>
</dbReference>
<accession>A0A0N5BHJ3</accession>
<evidence type="ECO:0000313" key="2">
    <source>
        <dbReference type="WBParaSite" id="SPAL_0000543200.1"/>
    </source>
</evidence>
<dbReference type="AlphaFoldDB" id="A0A0N5BHJ3"/>
<protein>
    <submittedName>
        <fullName evidence="2">Secreted protein</fullName>
    </submittedName>
</protein>
<reference evidence="2" key="1">
    <citation type="submission" date="2017-02" db="UniProtKB">
        <authorList>
            <consortium name="WormBaseParasite"/>
        </authorList>
    </citation>
    <scope>IDENTIFICATION</scope>
</reference>
<dbReference type="Proteomes" id="UP000046392">
    <property type="component" value="Unplaced"/>
</dbReference>
<sequence length="148" mass="17305">MFFFLLFYEYTIFGVIFFIKEHRWDLNTEKFLRHPLASVFCTRDSMGRLHRFQVDVGYLRQIDFWTGNSRSAITRNKCRFIGPLLNIITSTCSNILETLRVLLWTPKARGSARPSFVGIRMETNDLIHTPLSIGSSPVFAALLWTLFY</sequence>
<evidence type="ECO:0000313" key="1">
    <source>
        <dbReference type="Proteomes" id="UP000046392"/>
    </source>
</evidence>
<keyword evidence="1" id="KW-1185">Reference proteome</keyword>
<name>A0A0N5BHJ3_STREA</name>
<organism evidence="1 2">
    <name type="scientific">Strongyloides papillosus</name>
    <name type="common">Intestinal threadworm</name>
    <dbReference type="NCBI Taxonomy" id="174720"/>
    <lineage>
        <taxon>Eukaryota</taxon>
        <taxon>Metazoa</taxon>
        <taxon>Ecdysozoa</taxon>
        <taxon>Nematoda</taxon>
        <taxon>Chromadorea</taxon>
        <taxon>Rhabditida</taxon>
        <taxon>Tylenchina</taxon>
        <taxon>Panagrolaimomorpha</taxon>
        <taxon>Strongyloidoidea</taxon>
        <taxon>Strongyloididae</taxon>
        <taxon>Strongyloides</taxon>
    </lineage>
</organism>
<proteinExistence type="predicted"/>